<dbReference type="PANTHER" id="PTHR28642">
    <property type="entry name" value="MEIOSIS 1 ARREST PROTEIN"/>
    <property type="match status" value="1"/>
</dbReference>
<dbReference type="GO" id="GO:0051308">
    <property type="term" value="P:male meiosis chromosome separation"/>
    <property type="evidence" value="ECO:0007669"/>
    <property type="project" value="TreeGrafter"/>
</dbReference>
<dbReference type="AlphaFoldDB" id="A0A7L2UNI8"/>
<reference evidence="1 2" key="1">
    <citation type="submission" date="2019-09" db="EMBL/GenBank/DDBJ databases">
        <title>Bird 10,000 Genomes (B10K) Project - Family phase.</title>
        <authorList>
            <person name="Zhang G."/>
        </authorList>
    </citation>
    <scope>NUCLEOTIDE SEQUENCE [LARGE SCALE GENOMIC DNA]</scope>
    <source>
        <strain evidence="1">B10K-DU-012-56</strain>
    </source>
</reference>
<dbReference type="PANTHER" id="PTHR28642:SF1">
    <property type="entry name" value="MEIOSIS 1 ARREST PROTEIN"/>
    <property type="match status" value="1"/>
</dbReference>
<protein>
    <submittedName>
        <fullName evidence="1">M1AP protein</fullName>
    </submittedName>
</protein>
<comment type="caution">
    <text evidence="1">The sequence shown here is derived from an EMBL/GenBank/DDBJ whole genome shotgun (WGS) entry which is preliminary data.</text>
</comment>
<dbReference type="OrthoDB" id="9080423at2759"/>
<dbReference type="GO" id="GO:0007283">
    <property type="term" value="P:spermatogenesis"/>
    <property type="evidence" value="ECO:0007669"/>
    <property type="project" value="InterPro"/>
</dbReference>
<dbReference type="GO" id="GO:0007127">
    <property type="term" value="P:meiosis I"/>
    <property type="evidence" value="ECO:0007669"/>
    <property type="project" value="InterPro"/>
</dbReference>
<dbReference type="Proteomes" id="UP000528411">
    <property type="component" value="Unassembled WGS sequence"/>
</dbReference>
<organism evidence="1 2">
    <name type="scientific">Balaeniceps rex</name>
    <name type="common">Shoebill</name>
    <dbReference type="NCBI Taxonomy" id="33584"/>
    <lineage>
        <taxon>Eukaryota</taxon>
        <taxon>Metazoa</taxon>
        <taxon>Chordata</taxon>
        <taxon>Craniata</taxon>
        <taxon>Vertebrata</taxon>
        <taxon>Euteleostomi</taxon>
        <taxon>Archelosauria</taxon>
        <taxon>Archosauria</taxon>
        <taxon>Dinosauria</taxon>
        <taxon>Saurischia</taxon>
        <taxon>Theropoda</taxon>
        <taxon>Coelurosauria</taxon>
        <taxon>Aves</taxon>
        <taxon>Neognathae</taxon>
        <taxon>Neoaves</taxon>
        <taxon>Aequornithes</taxon>
        <taxon>Pelecaniformes</taxon>
        <taxon>Balaenicipitidae</taxon>
        <taxon>Balaeniceps</taxon>
    </lineage>
</organism>
<dbReference type="InterPro" id="IPR033587">
    <property type="entry name" value="M1AP"/>
</dbReference>
<feature type="non-terminal residue" evidence="1">
    <location>
        <position position="223"/>
    </location>
</feature>
<evidence type="ECO:0000313" key="2">
    <source>
        <dbReference type="Proteomes" id="UP000528411"/>
    </source>
</evidence>
<dbReference type="EMBL" id="VYZW01046692">
    <property type="protein sequence ID" value="NXS47412.1"/>
    <property type="molecule type" value="Genomic_DNA"/>
</dbReference>
<sequence length="223" mass="25620">RALKSEGVCESVLYGLPFIIKPTSCWQLDWDELEINQQSFHALCHSLLKRKWMLLAKREPQNTSPNWNIMVHSYYIIVPSDSATLLVKAVAIRELLLPSTFPALLAEHPERVHGPIEQSALNSLEVEVAYNPLHLKSNLYKYLKSMLYKPLHRQQAQPRDQRPERHQPKQVHSCFVPVLQQQSRAKATVAPLLMAPSPAQVFRPAAVRRDSCERSLLPKEYDE</sequence>
<name>A0A7L2UNI8_BALRX</name>
<keyword evidence="2" id="KW-1185">Reference proteome</keyword>
<accession>A0A7L2UNI8</accession>
<gene>
    <name evidence="1" type="primary">M1ap</name>
    <name evidence="1" type="ORF">BALREX_R04572</name>
</gene>
<feature type="non-terminal residue" evidence="1">
    <location>
        <position position="1"/>
    </location>
</feature>
<proteinExistence type="predicted"/>
<evidence type="ECO:0000313" key="1">
    <source>
        <dbReference type="EMBL" id="NXS47412.1"/>
    </source>
</evidence>